<evidence type="ECO:0000313" key="8">
    <source>
        <dbReference type="Proteomes" id="UP001492380"/>
    </source>
</evidence>
<gene>
    <name evidence="7" type="ORF">HDK90DRAFT_273284</name>
</gene>
<proteinExistence type="inferred from homology"/>
<dbReference type="Proteomes" id="UP001492380">
    <property type="component" value="Unassembled WGS sequence"/>
</dbReference>
<dbReference type="PANTHER" id="PTHR36091">
    <property type="entry name" value="ALTERED INHERITANCE OF MITOCHONDRIA PROTEIN 9, MITOCHONDRIAL"/>
    <property type="match status" value="1"/>
</dbReference>
<dbReference type="InterPro" id="IPR051035">
    <property type="entry name" value="Mito_inheritance_9"/>
</dbReference>
<comment type="caution">
    <text evidence="7">The sequence shown here is derived from an EMBL/GenBank/DDBJ whole genome shotgun (WGS) entry which is preliminary data.</text>
</comment>
<dbReference type="InterPro" id="IPR011009">
    <property type="entry name" value="Kinase-like_dom_sf"/>
</dbReference>
<evidence type="ECO:0000256" key="4">
    <source>
        <dbReference type="ARBA" id="ARBA00022946"/>
    </source>
</evidence>
<evidence type="ECO:0000256" key="6">
    <source>
        <dbReference type="ARBA" id="ARBA00031849"/>
    </source>
</evidence>
<comment type="similarity">
    <text evidence="2">Belongs to the AIM9 family.</text>
</comment>
<keyword evidence="8" id="KW-1185">Reference proteome</keyword>
<organism evidence="7 8">
    <name type="scientific">Phyllosticta capitalensis</name>
    <dbReference type="NCBI Taxonomy" id="121624"/>
    <lineage>
        <taxon>Eukaryota</taxon>
        <taxon>Fungi</taxon>
        <taxon>Dikarya</taxon>
        <taxon>Ascomycota</taxon>
        <taxon>Pezizomycotina</taxon>
        <taxon>Dothideomycetes</taxon>
        <taxon>Dothideomycetes incertae sedis</taxon>
        <taxon>Botryosphaeriales</taxon>
        <taxon>Phyllostictaceae</taxon>
        <taxon>Phyllosticta</taxon>
    </lineage>
</organism>
<evidence type="ECO:0000313" key="7">
    <source>
        <dbReference type="EMBL" id="KAK8233670.1"/>
    </source>
</evidence>
<protein>
    <recommendedName>
        <fullName evidence="3">Altered inheritance of mitochondria protein 9, mitochondrial</fullName>
    </recommendedName>
    <alternativeName>
        <fullName evidence="6">Found in mitochondrial proteome protein 29</fullName>
    </alternativeName>
</protein>
<sequence length="507" mass="57694">MPSRPETENEPFYAYDSDCEACNDGAALLTLYDFDGICQCVAFAGIHCWENIEKIAHGTLYKVFLLTDVSDKESPQKAIMKITHPSFGPSAHVDKTVNSEGATMRFASREFNLPVPEVLLREQRGYLEDPKGFSNGLWWDSVQEDSKGDPDPWPYPETKHLLIREAEGTRLSQAWKQLDSKSQVNAINEILKFEKKLASHHFEWHGCLYIDREYGCNGEKSRHKLIGFPMDGNWVADPPPQHYYMGPYVGNEALGTETRPEENHHGPWSSAVEYVKSVLKYEIDCLSKYDNSPDVQIKLLKEASSIVENVFPKNIESAPAQIQHPHLSFDNIFVDEQGHIKSVIGWRGAWVGPAFAAQPPTAFEFCGHDEVLALPEAFISQLKPEASEEISQQLLARTKEHREATNNPISSLINIAMKTREYGILPLKHYLIQVQRHWDRFEAESPCPYEFTTDEVKQHLEELEGLGEGEEAKVKRACLQATRWLQEKAGGVVVENDWSEFRRCFKL</sequence>
<dbReference type="SUPFAM" id="SSF56112">
    <property type="entry name" value="Protein kinase-like (PK-like)"/>
    <property type="match status" value="1"/>
</dbReference>
<reference evidence="7 8" key="1">
    <citation type="submission" date="2024-04" db="EMBL/GenBank/DDBJ databases">
        <title>Phyllosticta paracitricarpa is synonymous to the EU quarantine fungus P. citricarpa based on phylogenomic analyses.</title>
        <authorList>
            <consortium name="Lawrence Berkeley National Laboratory"/>
            <person name="Van Ingen-Buijs V.A."/>
            <person name="Van Westerhoven A.C."/>
            <person name="Haridas S."/>
            <person name="Skiadas P."/>
            <person name="Martin F."/>
            <person name="Groenewald J.Z."/>
            <person name="Crous P.W."/>
            <person name="Seidl M.F."/>
        </authorList>
    </citation>
    <scope>NUCLEOTIDE SEQUENCE [LARGE SCALE GENOMIC DNA]</scope>
    <source>
        <strain evidence="7 8">CBS 123374</strain>
    </source>
</reference>
<dbReference type="EMBL" id="JBBWRZ010000006">
    <property type="protein sequence ID" value="KAK8233670.1"/>
    <property type="molecule type" value="Genomic_DNA"/>
</dbReference>
<evidence type="ECO:0000256" key="3">
    <source>
        <dbReference type="ARBA" id="ARBA00016197"/>
    </source>
</evidence>
<keyword evidence="5" id="KW-0496">Mitochondrion</keyword>
<keyword evidence="4" id="KW-0809">Transit peptide</keyword>
<dbReference type="PANTHER" id="PTHR36091:SF1">
    <property type="entry name" value="ALTERED INHERITANCE OF MITOCHONDRIA PROTEIN 9, MITOCHONDRIAL"/>
    <property type="match status" value="1"/>
</dbReference>
<accession>A0ABR1YMF0</accession>
<evidence type="ECO:0000256" key="1">
    <source>
        <dbReference type="ARBA" id="ARBA00004173"/>
    </source>
</evidence>
<evidence type="ECO:0000256" key="5">
    <source>
        <dbReference type="ARBA" id="ARBA00023128"/>
    </source>
</evidence>
<name>A0ABR1YMF0_9PEZI</name>
<evidence type="ECO:0000256" key="2">
    <source>
        <dbReference type="ARBA" id="ARBA00005543"/>
    </source>
</evidence>
<comment type="subcellular location">
    <subcellularLocation>
        <location evidence="1">Mitochondrion</location>
    </subcellularLocation>
</comment>